<comment type="cofactor">
    <cofactor evidence="3">
        <name>FAD</name>
        <dbReference type="ChEBI" id="CHEBI:57692"/>
    </cofactor>
    <text evidence="3">Binds 1 FAD per dimer.</text>
</comment>
<feature type="binding site" evidence="3">
    <location>
        <begin position="243"/>
        <end position="244"/>
    </location>
    <ligand>
        <name>FAD</name>
        <dbReference type="ChEBI" id="CHEBI:57692"/>
    </ligand>
</feature>
<dbReference type="InterPro" id="IPR001308">
    <property type="entry name" value="ETF_a/FixB"/>
</dbReference>
<feature type="binding site" evidence="3">
    <location>
        <begin position="257"/>
        <end position="261"/>
    </location>
    <ligand>
        <name>FAD</name>
        <dbReference type="ChEBI" id="CHEBI:57692"/>
    </ligand>
</feature>
<protein>
    <submittedName>
        <fullName evidence="5">Putative Electron transfer flavoprotein subunit alpha</fullName>
    </submittedName>
</protein>
<dbReference type="GO" id="GO:0009055">
    <property type="term" value="F:electron transfer activity"/>
    <property type="evidence" value="ECO:0007669"/>
    <property type="project" value="InterPro"/>
</dbReference>
<reference evidence="5" key="1">
    <citation type="submission" date="2018-07" db="EMBL/GenBank/DDBJ databases">
        <authorList>
            <consortium name="Genoscope - CEA"/>
            <person name="William W."/>
        </authorList>
    </citation>
    <scope>NUCLEOTIDE SEQUENCE</scope>
    <source>
        <strain evidence="5">IK1</strain>
    </source>
</reference>
<keyword evidence="2" id="KW-0249">Electron transport</keyword>
<keyword evidence="2" id="KW-0813">Transport</keyword>
<feature type="binding site" evidence="3">
    <location>
        <position position="213"/>
    </location>
    <ligand>
        <name>FAD</name>
        <dbReference type="ChEBI" id="CHEBI:57692"/>
    </ligand>
</feature>
<evidence type="ECO:0000259" key="4">
    <source>
        <dbReference type="SMART" id="SM00893"/>
    </source>
</evidence>
<dbReference type="SUPFAM" id="SSF52467">
    <property type="entry name" value="DHS-like NAD/FAD-binding domain"/>
    <property type="match status" value="1"/>
</dbReference>
<organism evidence="5">
    <name type="scientific">Uncultured Desulfatiglans sp</name>
    <dbReference type="NCBI Taxonomy" id="1748965"/>
    <lineage>
        <taxon>Bacteria</taxon>
        <taxon>Pseudomonadati</taxon>
        <taxon>Thermodesulfobacteriota</taxon>
        <taxon>Desulfobacteria</taxon>
        <taxon>Desulfatiglandales</taxon>
        <taxon>Desulfatiglandaceae</taxon>
        <taxon>Desulfatiglans</taxon>
        <taxon>environmental samples</taxon>
    </lineage>
</organism>
<dbReference type="InterPro" id="IPR014729">
    <property type="entry name" value="Rossmann-like_a/b/a_fold"/>
</dbReference>
<name>A0A653A8B0_UNCDX</name>
<dbReference type="InterPro" id="IPR014731">
    <property type="entry name" value="ETF_asu_C"/>
</dbReference>
<dbReference type="GO" id="GO:0050660">
    <property type="term" value="F:flavin adenine dinucleotide binding"/>
    <property type="evidence" value="ECO:0007669"/>
    <property type="project" value="InterPro"/>
</dbReference>
<keyword evidence="3" id="KW-0274">FAD</keyword>
<dbReference type="PANTHER" id="PTHR43153:SF1">
    <property type="entry name" value="ELECTRON TRANSFER FLAVOPROTEIN SUBUNIT ALPHA, MITOCHONDRIAL"/>
    <property type="match status" value="1"/>
</dbReference>
<dbReference type="GO" id="GO:0033539">
    <property type="term" value="P:fatty acid beta-oxidation using acyl-CoA dehydrogenase"/>
    <property type="evidence" value="ECO:0007669"/>
    <property type="project" value="TreeGrafter"/>
</dbReference>
<keyword evidence="3" id="KW-0285">Flavoprotein</keyword>
<dbReference type="EMBL" id="UPXX01000027">
    <property type="protein sequence ID" value="VBB44215.1"/>
    <property type="molecule type" value="Genomic_DNA"/>
</dbReference>
<evidence type="ECO:0000256" key="3">
    <source>
        <dbReference type="PIRSR" id="PIRSR000089-1"/>
    </source>
</evidence>
<dbReference type="PANTHER" id="PTHR43153">
    <property type="entry name" value="ELECTRON TRANSFER FLAVOPROTEIN ALPHA"/>
    <property type="match status" value="1"/>
</dbReference>
<sequence>MGQDRILVLMEHENGGLAPISLKLLTVGKALAEGCSGVLCGCVMGRAPGDVSEETALYVDEVYTLDDANLSSYQADLYASALETLVKSVKPSVLLMNHSYENVELGPKVAHRFNSEFVPDCAEVEWGEEGRLLCTKPVYGGRAIAVIGVHGVPGVATMRCMTQEPLPRQGAEGRIILFDVALDSSLARSETLSVVEGESVNLGGAEVIVSGGRGIGSVEGIEQLQKLIHLLHKRFGAVELGASRPLVDNGLLPHARQVGQTGERVSPQIYFAIGISGSTQHLSGMIGSRKIVAINQSDEAPIFGVSDYGVVGRYEEVLPGFMRKLEEMV</sequence>
<dbReference type="AlphaFoldDB" id="A0A653A8B0"/>
<dbReference type="InterPro" id="IPR014730">
    <property type="entry name" value="ETF_a/b_N"/>
</dbReference>
<dbReference type="Gene3D" id="3.40.50.620">
    <property type="entry name" value="HUPs"/>
    <property type="match status" value="1"/>
</dbReference>
<evidence type="ECO:0000313" key="5">
    <source>
        <dbReference type="EMBL" id="VBB44215.1"/>
    </source>
</evidence>
<dbReference type="Pfam" id="PF00766">
    <property type="entry name" value="ETF_alpha"/>
    <property type="match status" value="1"/>
</dbReference>
<dbReference type="SMART" id="SM00893">
    <property type="entry name" value="ETF"/>
    <property type="match status" value="1"/>
</dbReference>
<dbReference type="PIRSF" id="PIRSF000089">
    <property type="entry name" value="Electra_flavoP_a"/>
    <property type="match status" value="1"/>
</dbReference>
<comment type="similarity">
    <text evidence="1">Belongs to the ETF alpha-subunit/FixB family.</text>
</comment>
<evidence type="ECO:0000256" key="1">
    <source>
        <dbReference type="ARBA" id="ARBA00005817"/>
    </source>
</evidence>
<accession>A0A653A8B0</accession>
<gene>
    <name evidence="5" type="ORF">TRIP_B330380</name>
</gene>
<dbReference type="Gene3D" id="3.40.50.1220">
    <property type="entry name" value="TPP-binding domain"/>
    <property type="match status" value="1"/>
</dbReference>
<proteinExistence type="inferred from homology"/>
<dbReference type="Pfam" id="PF01012">
    <property type="entry name" value="ETF"/>
    <property type="match status" value="1"/>
</dbReference>
<feature type="domain" description="Electron transfer flavoprotein alpha/beta-subunit N-terminal" evidence="4">
    <location>
        <begin position="6"/>
        <end position="191"/>
    </location>
</feature>
<dbReference type="SUPFAM" id="SSF52402">
    <property type="entry name" value="Adenine nucleotide alpha hydrolases-like"/>
    <property type="match status" value="1"/>
</dbReference>
<feature type="binding site" evidence="3">
    <location>
        <begin position="274"/>
        <end position="281"/>
    </location>
    <ligand>
        <name>FAD</name>
        <dbReference type="ChEBI" id="CHEBI:57692"/>
    </ligand>
</feature>
<feature type="binding site" evidence="3">
    <location>
        <position position="295"/>
    </location>
    <ligand>
        <name>FAD</name>
        <dbReference type="ChEBI" id="CHEBI:57692"/>
    </ligand>
</feature>
<dbReference type="InterPro" id="IPR029035">
    <property type="entry name" value="DHS-like_NAD/FAD-binding_dom"/>
</dbReference>
<evidence type="ECO:0000256" key="2">
    <source>
        <dbReference type="ARBA" id="ARBA00022982"/>
    </source>
</evidence>